<keyword evidence="2" id="KW-0479">Metal-binding</keyword>
<dbReference type="Pfam" id="PF04055">
    <property type="entry name" value="Radical_SAM"/>
    <property type="match status" value="1"/>
</dbReference>
<keyword evidence="1" id="KW-0949">S-adenosyl-L-methionine</keyword>
<dbReference type="CDD" id="cd01335">
    <property type="entry name" value="Radical_SAM"/>
    <property type="match status" value="1"/>
</dbReference>
<dbReference type="SFLD" id="SFLDS00029">
    <property type="entry name" value="Radical_SAM"/>
    <property type="match status" value="1"/>
</dbReference>
<evidence type="ECO:0000313" key="8">
    <source>
        <dbReference type="Proteomes" id="UP000823842"/>
    </source>
</evidence>
<evidence type="ECO:0000256" key="3">
    <source>
        <dbReference type="ARBA" id="ARBA00023004"/>
    </source>
</evidence>
<dbReference type="InterPro" id="IPR007197">
    <property type="entry name" value="rSAM"/>
</dbReference>
<dbReference type="Proteomes" id="UP000823842">
    <property type="component" value="Unassembled WGS sequence"/>
</dbReference>
<protein>
    <submittedName>
        <fullName evidence="7">4Fe-4S cluster-binding domain-containing protein</fullName>
    </submittedName>
</protein>
<dbReference type="SUPFAM" id="SSF102114">
    <property type="entry name" value="Radical SAM enzymes"/>
    <property type="match status" value="1"/>
</dbReference>
<comment type="similarity">
    <text evidence="5">Belongs to the radical SAM superfamily. Anaerobic sulfatase-maturating enzyme family.</text>
</comment>
<dbReference type="SFLD" id="SFLDG01386">
    <property type="entry name" value="main_SPASM_domain-containing"/>
    <property type="match status" value="1"/>
</dbReference>
<reference evidence="7" key="1">
    <citation type="journal article" date="2021" name="PeerJ">
        <title>Extensive microbial diversity within the chicken gut microbiome revealed by metagenomics and culture.</title>
        <authorList>
            <person name="Gilroy R."/>
            <person name="Ravi A."/>
            <person name="Getino M."/>
            <person name="Pursley I."/>
            <person name="Horton D.L."/>
            <person name="Alikhan N.F."/>
            <person name="Baker D."/>
            <person name="Gharbi K."/>
            <person name="Hall N."/>
            <person name="Watson M."/>
            <person name="Adriaenssens E.M."/>
            <person name="Foster-Nyarko E."/>
            <person name="Jarju S."/>
            <person name="Secka A."/>
            <person name="Antonio M."/>
            <person name="Oren A."/>
            <person name="Chaudhuri R.R."/>
            <person name="La Ragione R."/>
            <person name="Hildebrand F."/>
            <person name="Pallen M.J."/>
        </authorList>
    </citation>
    <scope>NUCLEOTIDE SEQUENCE</scope>
    <source>
        <strain evidence="7">ChiSjej1B19-5720</strain>
    </source>
</reference>
<dbReference type="SFLD" id="SFLDG01384">
    <property type="entry name" value="thioether_bond_formation_requi"/>
    <property type="match status" value="1"/>
</dbReference>
<keyword evidence="3" id="KW-0408">Iron</keyword>
<dbReference type="PANTHER" id="PTHR43273:SF3">
    <property type="entry name" value="ANAEROBIC SULFATASE-MATURATING ENZYME HOMOLOG ASLB-RELATED"/>
    <property type="match status" value="1"/>
</dbReference>
<dbReference type="InterPro" id="IPR058240">
    <property type="entry name" value="rSAM_sf"/>
</dbReference>
<organism evidence="7 8">
    <name type="scientific">Candidatus Blautia faecavium</name>
    <dbReference type="NCBI Taxonomy" id="2838487"/>
    <lineage>
        <taxon>Bacteria</taxon>
        <taxon>Bacillati</taxon>
        <taxon>Bacillota</taxon>
        <taxon>Clostridia</taxon>
        <taxon>Lachnospirales</taxon>
        <taxon>Lachnospiraceae</taxon>
        <taxon>Blautia</taxon>
    </lineage>
</organism>
<dbReference type="EMBL" id="DWYZ01000074">
    <property type="protein sequence ID" value="HJB27846.1"/>
    <property type="molecule type" value="Genomic_DNA"/>
</dbReference>
<sequence>MRKNLDKFMNKPGTKIVILTLTDSCNLACTYCYERNKAPNTMALETALNIVEKEMTMEDGSDFVCIYYFGGEPYLQFEEIKKIHSFLKSRQWPKGWFGFTTTNGTLVHGEVQQWLRDNASSMEVYVSLDGKREMHNKNRCDSYDKIDLDFFRKEYPFAKMTVTRETLPGLAEGVIELHEQGFEVSANLGYGIPWEENDPEILSEQLLRLIDYYMAHPQYKPATVLNLAIMDMAPEGEHLKRFCGVGPLMKSYDVDGQVYPCHAFAPLCLGKEKAEKAKSLDFTCPLTKDMLDEKCRNCPAVGVCPTCYGINFGASGNVYHINEDHCRMMKVQFLANALFKYKLYQAGRLSLTPEEELRLLRNIQAVQKLAQ</sequence>
<dbReference type="GO" id="GO:0051536">
    <property type="term" value="F:iron-sulfur cluster binding"/>
    <property type="evidence" value="ECO:0007669"/>
    <property type="project" value="UniProtKB-KW"/>
</dbReference>
<feature type="domain" description="Radical SAM core" evidence="6">
    <location>
        <begin position="21"/>
        <end position="129"/>
    </location>
</feature>
<accession>A0A9D2LQQ8</accession>
<gene>
    <name evidence="7" type="ORF">IAA06_03520</name>
</gene>
<evidence type="ECO:0000259" key="6">
    <source>
        <dbReference type="Pfam" id="PF04055"/>
    </source>
</evidence>
<dbReference type="InterPro" id="IPR023867">
    <property type="entry name" value="Sulphatase_maturase_rSAM"/>
</dbReference>
<evidence type="ECO:0000313" key="7">
    <source>
        <dbReference type="EMBL" id="HJB27846.1"/>
    </source>
</evidence>
<dbReference type="AlphaFoldDB" id="A0A9D2LQQ8"/>
<evidence type="ECO:0000256" key="2">
    <source>
        <dbReference type="ARBA" id="ARBA00022723"/>
    </source>
</evidence>
<evidence type="ECO:0000256" key="4">
    <source>
        <dbReference type="ARBA" id="ARBA00023014"/>
    </source>
</evidence>
<comment type="caution">
    <text evidence="7">The sequence shown here is derived from an EMBL/GenBank/DDBJ whole genome shotgun (WGS) entry which is preliminary data.</text>
</comment>
<dbReference type="GO" id="GO:0046872">
    <property type="term" value="F:metal ion binding"/>
    <property type="evidence" value="ECO:0007669"/>
    <property type="project" value="UniProtKB-KW"/>
</dbReference>
<evidence type="ECO:0000256" key="1">
    <source>
        <dbReference type="ARBA" id="ARBA00022691"/>
    </source>
</evidence>
<dbReference type="InterPro" id="IPR013785">
    <property type="entry name" value="Aldolase_TIM"/>
</dbReference>
<dbReference type="GO" id="GO:0016491">
    <property type="term" value="F:oxidoreductase activity"/>
    <property type="evidence" value="ECO:0007669"/>
    <property type="project" value="InterPro"/>
</dbReference>
<evidence type="ECO:0000256" key="5">
    <source>
        <dbReference type="ARBA" id="ARBA00023601"/>
    </source>
</evidence>
<dbReference type="PANTHER" id="PTHR43273">
    <property type="entry name" value="ANAEROBIC SULFATASE-MATURATING ENZYME HOMOLOG ASLB-RELATED"/>
    <property type="match status" value="1"/>
</dbReference>
<keyword evidence="4" id="KW-0411">Iron-sulfur</keyword>
<reference evidence="7" key="2">
    <citation type="submission" date="2021-04" db="EMBL/GenBank/DDBJ databases">
        <authorList>
            <person name="Gilroy R."/>
        </authorList>
    </citation>
    <scope>NUCLEOTIDE SEQUENCE</scope>
    <source>
        <strain evidence="7">ChiSjej1B19-5720</strain>
    </source>
</reference>
<name>A0A9D2LQQ8_9FIRM</name>
<proteinExistence type="inferred from homology"/>
<dbReference type="SFLD" id="SFLDG01067">
    <property type="entry name" value="SPASM/twitch_domain_containing"/>
    <property type="match status" value="1"/>
</dbReference>
<dbReference type="Gene3D" id="3.20.20.70">
    <property type="entry name" value="Aldolase class I"/>
    <property type="match status" value="1"/>
</dbReference>